<dbReference type="FunFam" id="2.60.40.10:FF:000051">
    <property type="entry name" value="Uncharacterized protein, isoform J"/>
    <property type="match status" value="2"/>
</dbReference>
<protein>
    <submittedName>
        <fullName evidence="6">Twitchin</fullName>
    </submittedName>
</protein>
<evidence type="ECO:0000313" key="7">
    <source>
        <dbReference type="Proteomes" id="UP000770661"/>
    </source>
</evidence>
<dbReference type="FunFam" id="2.60.40.10:FF:000031">
    <property type="entry name" value="Myosin-binding protein C, slow type"/>
    <property type="match status" value="1"/>
</dbReference>
<keyword evidence="2" id="KW-0393">Immunoglobulin domain</keyword>
<dbReference type="GO" id="GO:0009653">
    <property type="term" value="P:anatomical structure morphogenesis"/>
    <property type="evidence" value="ECO:0007669"/>
    <property type="project" value="UniProtKB-ARBA"/>
</dbReference>
<evidence type="ECO:0000259" key="5">
    <source>
        <dbReference type="PROSITE" id="PS50853"/>
    </source>
</evidence>
<dbReference type="InterPro" id="IPR036116">
    <property type="entry name" value="FN3_sf"/>
</dbReference>
<dbReference type="Pfam" id="PF00041">
    <property type="entry name" value="fn3"/>
    <property type="match status" value="6"/>
</dbReference>
<dbReference type="InterPro" id="IPR013783">
    <property type="entry name" value="Ig-like_fold"/>
</dbReference>
<dbReference type="InterPro" id="IPR013098">
    <property type="entry name" value="Ig_I-set"/>
</dbReference>
<sequence length="920" mass="101523">MCILAFTVKPKILGPLHDIRIKAGQVLHVDVDYIGEPQPTVSWFNDDKELLADVRTTLTAINNHSVLHAVNTTRGDSGQYKIHLKNDSGQDEGTFHVTVLDSPGAPEGPLTYDEVQANSVDLSWNPPKDDGGSPLTGYVIEKRDITHGGGWVPAVIWVDPKETHATVPRLLEGTQYEFRVRAENMQGPGEPLVTDKPVTAKASADVPGQPGRPTCTDSDKDFIKIHWQAPRSTGGSPVTSYDVERCGIHSGRWKKVNHAPVRGTDFVDDTVSEGEQYQYRVVANNKMGPSNPSEPSQTMAAKPMHDAPKLYLDGLLGKKLKVRAGEPIDIKIPMSGAPQPTCEWSKEKTKIEPSKRTSVETTPDHCRLFVDKARRGDSGNYTITAQNPYGKDSASIEVIVVDKPGPPQGPLEATEVTAHTISLAWKPPLDNGGAEVTGYVVEKTDANYDTWKVVPGYCPKTNFTVKVSAGVKVGLEEGKKYRFRVRAENMYGVSEPLEGVPLEAKNPFDAPDSPEKPEIEGYSPSSCQLVWKPPENNGGRPVTGYIIEKRDRGGDWIRVNHYPTPNTQYNVTGLSEGNRYDFRVVAVNEAGPGKPSRPSDAIVARVPKYLPSTPEPPRPDRIGRNCVTLSWRPPAQDGGAKIKGYLVEYKQKDEDDWTPANSLPHPDPNYTVLGLNEMDEYYFRVIAVNEVGPSAPSRPSPLIKIEEQANKPRIDLSGIRDITVKAGEDFSIHVPYTGFPKPTSTWYHDDEDIKPDKDPRIHEQLTDDFCAMIVTNAKRSDTGPYKLRLQNPSGFDTVSVNVRVLDRPAPPENLRADEFNGDALTLFWNPPKDNGGSEITNYVVEKREGKGGWTKVSSYATAPFLRIRNLIVGAEYDFRVMAENQYGQSDPCTSPTPIRARHPFGEYSCPSHSQVESVVS</sequence>
<dbReference type="CDD" id="cd00063">
    <property type="entry name" value="FN3"/>
    <property type="match status" value="6"/>
</dbReference>
<feature type="compositionally biased region" description="Basic and acidic residues" evidence="3">
    <location>
        <begin position="344"/>
        <end position="359"/>
    </location>
</feature>
<dbReference type="GO" id="GO:0031672">
    <property type="term" value="C:A band"/>
    <property type="evidence" value="ECO:0007669"/>
    <property type="project" value="UniProtKB-ARBA"/>
</dbReference>
<comment type="caution">
    <text evidence="6">The sequence shown here is derived from an EMBL/GenBank/DDBJ whole genome shotgun (WGS) entry which is preliminary data.</text>
</comment>
<keyword evidence="7" id="KW-1185">Reference proteome</keyword>
<dbReference type="PRINTS" id="PR00014">
    <property type="entry name" value="FNTYPEIII"/>
</dbReference>
<dbReference type="FunFam" id="2.60.40.10:FF:000127">
    <property type="entry name" value="titin isoform X1"/>
    <property type="match status" value="2"/>
</dbReference>
<dbReference type="AlphaFoldDB" id="A0A8J4XYJ0"/>
<dbReference type="CDD" id="cd05748">
    <property type="entry name" value="Ig_Titin_like"/>
    <property type="match status" value="2"/>
</dbReference>
<dbReference type="InterPro" id="IPR003599">
    <property type="entry name" value="Ig_sub"/>
</dbReference>
<feature type="domain" description="Fibronectin type-III" evidence="5">
    <location>
        <begin position="810"/>
        <end position="903"/>
    </location>
</feature>
<name>A0A8J4XYJ0_CHIOP</name>
<dbReference type="PANTHER" id="PTHR14340">
    <property type="entry name" value="MICROFIBRIL-ASSOCIATED GLYCOPROTEIN 3"/>
    <property type="match status" value="1"/>
</dbReference>
<dbReference type="PROSITE" id="PS50853">
    <property type="entry name" value="FN3"/>
    <property type="match status" value="6"/>
</dbReference>
<gene>
    <name evidence="6" type="primary">unc-22_7</name>
    <name evidence="6" type="ORF">GWK47_055062</name>
</gene>
<dbReference type="GO" id="GO:0030154">
    <property type="term" value="P:cell differentiation"/>
    <property type="evidence" value="ECO:0007669"/>
    <property type="project" value="UniProtKB-ARBA"/>
</dbReference>
<reference evidence="6" key="1">
    <citation type="submission" date="2020-07" db="EMBL/GenBank/DDBJ databases">
        <title>The High-quality genome of the commercially important snow crab, Chionoecetes opilio.</title>
        <authorList>
            <person name="Jeong J.-H."/>
            <person name="Ryu S."/>
        </authorList>
    </citation>
    <scope>NUCLEOTIDE SEQUENCE</scope>
    <source>
        <strain evidence="6">MADBK_172401_WGS</strain>
        <tissue evidence="6">Digestive gland</tissue>
    </source>
</reference>
<dbReference type="FunFam" id="2.60.40.10:FF:000160">
    <property type="entry name" value="Titin a"/>
    <property type="match status" value="1"/>
</dbReference>
<feature type="region of interest" description="Disordered" evidence="3">
    <location>
        <begin position="331"/>
        <end position="359"/>
    </location>
</feature>
<dbReference type="PROSITE" id="PS50835">
    <property type="entry name" value="IG_LIKE"/>
    <property type="match status" value="1"/>
</dbReference>
<dbReference type="SMART" id="SM00409">
    <property type="entry name" value="IG"/>
    <property type="match status" value="3"/>
</dbReference>
<dbReference type="FunFam" id="2.60.40.10:FF:000003">
    <property type="entry name" value="Titin isoform E"/>
    <property type="match status" value="2"/>
</dbReference>
<dbReference type="InterPro" id="IPR003961">
    <property type="entry name" value="FN3_dom"/>
</dbReference>
<evidence type="ECO:0000259" key="4">
    <source>
        <dbReference type="PROSITE" id="PS50835"/>
    </source>
</evidence>
<evidence type="ECO:0000256" key="3">
    <source>
        <dbReference type="SAM" id="MobiDB-lite"/>
    </source>
</evidence>
<dbReference type="PANTHER" id="PTHR14340:SF9">
    <property type="entry name" value="FIBRONECTIN TYPE-III DOMAIN-CONTAINING PROTEIN"/>
    <property type="match status" value="1"/>
</dbReference>
<dbReference type="InterPro" id="IPR007110">
    <property type="entry name" value="Ig-like_dom"/>
</dbReference>
<dbReference type="InterPro" id="IPR036179">
    <property type="entry name" value="Ig-like_dom_sf"/>
</dbReference>
<feature type="domain" description="Fibronectin type-III" evidence="5">
    <location>
        <begin position="106"/>
        <end position="203"/>
    </location>
</feature>
<dbReference type="Gene3D" id="2.60.40.10">
    <property type="entry name" value="Immunoglobulins"/>
    <property type="match status" value="9"/>
</dbReference>
<dbReference type="OrthoDB" id="504170at2759"/>
<feature type="region of interest" description="Disordered" evidence="3">
    <location>
        <begin position="502"/>
        <end position="526"/>
    </location>
</feature>
<proteinExistence type="predicted"/>
<dbReference type="EMBL" id="JACEEZ010018140">
    <property type="protein sequence ID" value="KAG0717145.1"/>
    <property type="molecule type" value="Genomic_DNA"/>
</dbReference>
<evidence type="ECO:0000313" key="6">
    <source>
        <dbReference type="EMBL" id="KAG0717145.1"/>
    </source>
</evidence>
<evidence type="ECO:0000256" key="2">
    <source>
        <dbReference type="ARBA" id="ARBA00023319"/>
    </source>
</evidence>
<feature type="domain" description="Fibronectin type-III" evidence="5">
    <location>
        <begin position="613"/>
        <end position="708"/>
    </location>
</feature>
<dbReference type="SUPFAM" id="SSF48726">
    <property type="entry name" value="Immunoglobulin"/>
    <property type="match status" value="3"/>
</dbReference>
<accession>A0A8J4XYJ0</accession>
<dbReference type="Proteomes" id="UP000770661">
    <property type="component" value="Unassembled WGS sequence"/>
</dbReference>
<evidence type="ECO:0000256" key="1">
    <source>
        <dbReference type="ARBA" id="ARBA00022737"/>
    </source>
</evidence>
<feature type="domain" description="Fibronectin type-III" evidence="5">
    <location>
        <begin position="209"/>
        <end position="303"/>
    </location>
</feature>
<feature type="domain" description="Fibronectin type-III" evidence="5">
    <location>
        <begin position="406"/>
        <end position="507"/>
    </location>
</feature>
<keyword evidence="1" id="KW-0677">Repeat</keyword>
<feature type="domain" description="Fibronectin type-III" evidence="5">
    <location>
        <begin position="513"/>
        <end position="606"/>
    </location>
</feature>
<dbReference type="SUPFAM" id="SSF49265">
    <property type="entry name" value="Fibronectin type III"/>
    <property type="match status" value="4"/>
</dbReference>
<feature type="domain" description="Ig-like" evidence="4">
    <location>
        <begin position="712"/>
        <end position="803"/>
    </location>
</feature>
<dbReference type="SMART" id="SM00060">
    <property type="entry name" value="FN3"/>
    <property type="match status" value="6"/>
</dbReference>
<organism evidence="6 7">
    <name type="scientific">Chionoecetes opilio</name>
    <name type="common">Atlantic snow crab</name>
    <name type="synonym">Cancer opilio</name>
    <dbReference type="NCBI Taxonomy" id="41210"/>
    <lineage>
        <taxon>Eukaryota</taxon>
        <taxon>Metazoa</taxon>
        <taxon>Ecdysozoa</taxon>
        <taxon>Arthropoda</taxon>
        <taxon>Crustacea</taxon>
        <taxon>Multicrustacea</taxon>
        <taxon>Malacostraca</taxon>
        <taxon>Eumalacostraca</taxon>
        <taxon>Eucarida</taxon>
        <taxon>Decapoda</taxon>
        <taxon>Pleocyemata</taxon>
        <taxon>Brachyura</taxon>
        <taxon>Eubrachyura</taxon>
        <taxon>Majoidea</taxon>
        <taxon>Majidae</taxon>
        <taxon>Chionoecetes</taxon>
    </lineage>
</organism>
<dbReference type="FunFam" id="2.60.40.10:FF:000006">
    <property type="entry name" value="Uncharacterized protein, isoform F"/>
    <property type="match status" value="1"/>
</dbReference>
<dbReference type="Pfam" id="PF07679">
    <property type="entry name" value="I-set"/>
    <property type="match status" value="3"/>
</dbReference>